<proteinExistence type="inferred from homology"/>
<feature type="transmembrane region" description="Helical" evidence="13">
    <location>
        <begin position="895"/>
        <end position="914"/>
    </location>
</feature>
<evidence type="ECO:0000256" key="10">
    <source>
        <dbReference type="ARBA" id="ARBA00023175"/>
    </source>
</evidence>
<dbReference type="Pfam" id="PF08766">
    <property type="entry name" value="DEK_C"/>
    <property type="match status" value="1"/>
</dbReference>
<feature type="domain" description="DEK-C" evidence="16">
    <location>
        <begin position="1536"/>
        <end position="1591"/>
    </location>
</feature>
<dbReference type="GO" id="GO:0003774">
    <property type="term" value="F:cytoskeletal motor activity"/>
    <property type="evidence" value="ECO:0007669"/>
    <property type="project" value="InterPro"/>
</dbReference>
<organism evidence="17 18">
    <name type="scientific">Hesseltinella vesiculosa</name>
    <dbReference type="NCBI Taxonomy" id="101127"/>
    <lineage>
        <taxon>Eukaryota</taxon>
        <taxon>Fungi</taxon>
        <taxon>Fungi incertae sedis</taxon>
        <taxon>Mucoromycota</taxon>
        <taxon>Mucoromycotina</taxon>
        <taxon>Mucoromycetes</taxon>
        <taxon>Mucorales</taxon>
        <taxon>Cunninghamellaceae</taxon>
        <taxon>Hesseltinella</taxon>
    </lineage>
</organism>
<dbReference type="GO" id="GO:0031505">
    <property type="term" value="P:fungal-type cell wall organization"/>
    <property type="evidence" value="ECO:0007669"/>
    <property type="project" value="TreeGrafter"/>
</dbReference>
<protein>
    <recommendedName>
        <fullName evidence="2">chitin synthase</fullName>
        <ecNumber evidence="2">2.4.1.16</ecNumber>
    </recommendedName>
</protein>
<dbReference type="Gene3D" id="3.90.550.10">
    <property type="entry name" value="Spore Coat Polysaccharide Biosynthesis Protein SpsA, Chain A"/>
    <property type="match status" value="1"/>
</dbReference>
<dbReference type="Gene3D" id="1.20.58.530">
    <property type="match status" value="1"/>
</dbReference>
<dbReference type="SUPFAM" id="SSF52540">
    <property type="entry name" value="P-loop containing nucleoside triphosphate hydrolases"/>
    <property type="match status" value="1"/>
</dbReference>
<dbReference type="Gene3D" id="3.40.850.10">
    <property type="entry name" value="Kinesin motor domain"/>
    <property type="match status" value="1"/>
</dbReference>
<dbReference type="GO" id="GO:0005886">
    <property type="term" value="C:plasma membrane"/>
    <property type="evidence" value="ECO:0007669"/>
    <property type="project" value="UniProtKB-SubCell"/>
</dbReference>
<dbReference type="SUPFAM" id="SSF109715">
    <property type="entry name" value="DEK C-terminal domain"/>
    <property type="match status" value="1"/>
</dbReference>
<dbReference type="Gene3D" id="3.10.120.10">
    <property type="entry name" value="Cytochrome b5-like heme/steroid binding domain"/>
    <property type="match status" value="1"/>
</dbReference>
<dbReference type="OrthoDB" id="370884at2759"/>
<dbReference type="SUPFAM" id="SSF55856">
    <property type="entry name" value="Cytochrome b5-like heme/steroid binding domain"/>
    <property type="match status" value="1"/>
</dbReference>
<dbReference type="EMBL" id="MCGT01000012">
    <property type="protein sequence ID" value="ORX54930.1"/>
    <property type="molecule type" value="Genomic_DNA"/>
</dbReference>
<evidence type="ECO:0000313" key="17">
    <source>
        <dbReference type="EMBL" id="ORX54930.1"/>
    </source>
</evidence>
<evidence type="ECO:0000256" key="3">
    <source>
        <dbReference type="ARBA" id="ARBA00022475"/>
    </source>
</evidence>
<evidence type="ECO:0000256" key="1">
    <source>
        <dbReference type="ARBA" id="ARBA00004651"/>
    </source>
</evidence>
<dbReference type="Gene3D" id="1.20.120.720">
    <property type="entry name" value="Myosin VI head, motor domain, U50 subdomain"/>
    <property type="match status" value="1"/>
</dbReference>
<dbReference type="SUPFAM" id="SSF53448">
    <property type="entry name" value="Nucleotide-diphospho-sugar transferases"/>
    <property type="match status" value="1"/>
</dbReference>
<dbReference type="GO" id="GO:0016459">
    <property type="term" value="C:myosin complex"/>
    <property type="evidence" value="ECO:0007669"/>
    <property type="project" value="UniProtKB-KW"/>
</dbReference>
<dbReference type="STRING" id="101127.A0A1X2GJ02"/>
<dbReference type="Pfam" id="PF00173">
    <property type="entry name" value="Cyt-b5"/>
    <property type="match status" value="1"/>
</dbReference>
<dbReference type="PROSITE" id="PS50255">
    <property type="entry name" value="CYTOCHROME_B5_2"/>
    <property type="match status" value="1"/>
</dbReference>
<comment type="similarity">
    <text evidence="12">Belongs to the TRAFAC class myosin-kinesin ATPase superfamily. Myosin family.</text>
</comment>
<evidence type="ECO:0000256" key="5">
    <source>
        <dbReference type="ARBA" id="ARBA00022679"/>
    </source>
</evidence>
<sequence length="1591" mass="179999">MPCRLDGDQTFTHFLHALRTLGVAQVQVVQLLQVLSAILHLGNLTFCHDPVNPQDAAIVKNMDTLLLTADLLGVDGRSLLSCLTYKSKLIKRDITTVFLDPTTAAKQRDDLAETLYALLLSWLTDHINNRIGKQQQKAIHSCIALLDSPSIHGVRTPPHATLHDLALNFVDESLYHTMHTRFVDISQKEAPLFAAVLDAFTHPSKGIFSIINDQATALLQPSQQISSDALVMRYFNANKSNDTAVRFHRTNHTHSFAIQHYWGPVSYTVYDLVTTNEDYLPNDFVSLFRGNAYNMPTTNGLLTDIFSDINLNDNPTASPVNQVQHGTLPLRHMPWLLKDDQSPLSQFKHIPTNTELLVIGARQLQHAMESCCLWAVLCLKPNNMLLPHSCDARKLSSQLQGFKLLSLLQGLRKHHCVHFTLADFWDRYAVSLPVTLGDSVNIDPTLDLHERCLFICNALNWTDANMSLTGDMVYLSNEAFCQLENSLRALEKAEAKMQKASNDPDPAFAGRQTLDDYSLMEDQMSSAVFENLYDIDDSATQSGHSPTMLTTNALSKPPISKEPMVPHIPEEAPPPDDDPMTASRKKWLILVWLVTWWLPSPFLNWCGGMKRRDVRIAWREKVTLCVVIFFMSAAMVMFIIFFGPLVCPHQDIFSPNELQGKADKSSAYVSIRGEVFDLTKFASHHWAPEVIPEDTVFDYGGKDATNLFPVQVSALCDGTTGSVSEQVVLDFQINSTDKNAGYHDFRYFTNDYRPDWYYEQMVYMRRNYRLGFLGYEPKDIFKQATTVVNVGEIATHRQWAILHGDVYDLTFYLMGGRAPRAPEGQQIDKAIDLNFMDNAIVELFRQLAGTDISNHFDSLPISEDLRKRQLTCLRNLFFVGKVDSRRSLPCLFSEYFLLLVTGFLCAVILFKFLAALQLGTRREPEEYDKFIVCQVPCYTESEDSLRKTIDSIAALRYDDKRKLIFLVCDGMLIGSGNDRPTPRIVLDILGVDPTIDPEPLSFFSLGEGAKQHNMAKIYSGLYEFGGHVVPYLVVVKVGGPGERSKPGNRGKRDSQMILMRFLNKVHFSSAMTPMELEIYHQIKNVIGVNPSFYEFVLMVDADTEVLPDSLNRMVSCFVHDSKIVGLCGETKLANEKDSWVTMIQVYEYYISHFLSKAFESLFGSVTCLPGCFCMYRVRSPVKQQPLLVANQVIEDYAENKVRTLHQKNLLHLGEDRYLTTLILKHFPSFKTKFTADAGCLTNAPDRWSILLSQRRRWINSTIHNLGELMFLPQLCGFCCFSMRFVVILDLLSTLTMPAIVCYLVYLVYRLVTDAGQVPMISIATLGGVYGLQAIIFIIRRKWEHIGWMVVYIMAIPLFSFFMPIYSFWHFDDFSWGNTRVVVGDDGQKKTMAASEGRFDPSTIPLKRWQDYENELWETNSAVTKLTDLTATSRRSLQQQHLAAFASTSGMLPYSPSQPVFHTPKMIPGAVGSNMSVFSEPYQSSAYAPAHHSMILQPSASMHIAPHLNPSASSRYSYPAMHQSSSFIGPAVMSTNDIPNEAIRYQVQRITSNVDLTTITKKQIRDELSRYFNTDMAHKKAFINQCIEECIR</sequence>
<feature type="domain" description="Cytochrome b5 heme-binding" evidence="14">
    <location>
        <begin position="650"/>
        <end position="737"/>
    </location>
</feature>
<dbReference type="PANTHER" id="PTHR22914:SF45">
    <property type="entry name" value="CHITIN SYNTHASE"/>
    <property type="match status" value="1"/>
</dbReference>
<comment type="caution">
    <text evidence="12">Lacks conserved residue(s) required for the propagation of feature annotation.</text>
</comment>
<feature type="domain" description="Myosin motor" evidence="15">
    <location>
        <begin position="1"/>
        <end position="488"/>
    </location>
</feature>
<keyword evidence="8 12" id="KW-0518">Myosin</keyword>
<evidence type="ECO:0000256" key="9">
    <source>
        <dbReference type="ARBA" id="ARBA00023136"/>
    </source>
</evidence>
<feature type="region of interest" description="Actin-binding" evidence="12">
    <location>
        <begin position="361"/>
        <end position="383"/>
    </location>
</feature>
<accession>A0A1X2GJ02</accession>
<gene>
    <name evidence="17" type="ORF">DM01DRAFT_1304499</name>
</gene>
<keyword evidence="12" id="KW-0009">Actin-binding</keyword>
<keyword evidence="11" id="KW-0325">Glycoprotein</keyword>
<dbReference type="InterPro" id="IPR029044">
    <property type="entry name" value="Nucleotide-diphossugar_trans"/>
</dbReference>
<dbReference type="GO" id="GO:0003779">
    <property type="term" value="F:actin binding"/>
    <property type="evidence" value="ECO:0007669"/>
    <property type="project" value="UniProtKB-KW"/>
</dbReference>
<reference evidence="17 18" key="1">
    <citation type="submission" date="2016-07" db="EMBL/GenBank/DDBJ databases">
        <title>Pervasive Adenine N6-methylation of Active Genes in Fungi.</title>
        <authorList>
            <consortium name="DOE Joint Genome Institute"/>
            <person name="Mondo S.J."/>
            <person name="Dannebaum R.O."/>
            <person name="Kuo R.C."/>
            <person name="Labutti K."/>
            <person name="Haridas S."/>
            <person name="Kuo A."/>
            <person name="Salamov A."/>
            <person name="Ahrendt S.R."/>
            <person name="Lipzen A."/>
            <person name="Sullivan W."/>
            <person name="Andreopoulos W.B."/>
            <person name="Clum A."/>
            <person name="Lindquist E."/>
            <person name="Daum C."/>
            <person name="Ramamoorthy G.K."/>
            <person name="Gryganskyi A."/>
            <person name="Culley D."/>
            <person name="Magnuson J.K."/>
            <person name="James T.Y."/>
            <person name="O'Malley M.A."/>
            <person name="Stajich J.E."/>
            <person name="Spatafora J.W."/>
            <person name="Visel A."/>
            <person name="Grigoriev I.V."/>
        </authorList>
    </citation>
    <scope>NUCLEOTIDE SEQUENCE [LARGE SCALE GENOMIC DNA]</scope>
    <source>
        <strain evidence="17 18">NRRL 3301</strain>
    </source>
</reference>
<dbReference type="GO" id="GO:0005524">
    <property type="term" value="F:ATP binding"/>
    <property type="evidence" value="ECO:0007669"/>
    <property type="project" value="InterPro"/>
</dbReference>
<dbReference type="PROSITE" id="PS51998">
    <property type="entry name" value="DEK_C"/>
    <property type="match status" value="1"/>
</dbReference>
<dbReference type="PROSITE" id="PS51456">
    <property type="entry name" value="MYOSIN_MOTOR"/>
    <property type="match status" value="1"/>
</dbReference>
<dbReference type="GO" id="GO:0006031">
    <property type="term" value="P:chitin biosynthetic process"/>
    <property type="evidence" value="ECO:0007669"/>
    <property type="project" value="TreeGrafter"/>
</dbReference>
<feature type="transmembrane region" description="Helical" evidence="13">
    <location>
        <begin position="1284"/>
        <end position="1308"/>
    </location>
</feature>
<dbReference type="GO" id="GO:0004100">
    <property type="term" value="F:chitin synthase activity"/>
    <property type="evidence" value="ECO:0007669"/>
    <property type="project" value="UniProtKB-EC"/>
</dbReference>
<dbReference type="InterPro" id="IPR001199">
    <property type="entry name" value="Cyt_B5-like_heme/steroid-bd"/>
</dbReference>
<evidence type="ECO:0000256" key="11">
    <source>
        <dbReference type="ARBA" id="ARBA00023180"/>
    </source>
</evidence>
<dbReference type="InterPro" id="IPR014876">
    <property type="entry name" value="DEK_C"/>
</dbReference>
<feature type="transmembrane region" description="Helical" evidence="13">
    <location>
        <begin position="1320"/>
        <end position="1338"/>
    </location>
</feature>
<dbReference type="Gene3D" id="1.10.10.820">
    <property type="match status" value="1"/>
</dbReference>
<feature type="transmembrane region" description="Helical" evidence="13">
    <location>
        <begin position="1345"/>
        <end position="1368"/>
    </location>
</feature>
<comment type="caution">
    <text evidence="17">The sequence shown here is derived from an EMBL/GenBank/DDBJ whole genome shotgun (WGS) entry which is preliminary data.</text>
</comment>
<evidence type="ECO:0000256" key="12">
    <source>
        <dbReference type="PROSITE-ProRule" id="PRU00782"/>
    </source>
</evidence>
<evidence type="ECO:0000259" key="14">
    <source>
        <dbReference type="PROSITE" id="PS50255"/>
    </source>
</evidence>
<evidence type="ECO:0000259" key="16">
    <source>
        <dbReference type="PROSITE" id="PS51998"/>
    </source>
</evidence>
<dbReference type="Gene3D" id="1.10.10.60">
    <property type="entry name" value="Homeodomain-like"/>
    <property type="match status" value="1"/>
</dbReference>
<dbReference type="GO" id="GO:0030428">
    <property type="term" value="C:cell septum"/>
    <property type="evidence" value="ECO:0007669"/>
    <property type="project" value="TreeGrafter"/>
</dbReference>
<dbReference type="Pfam" id="PF00063">
    <property type="entry name" value="Myosin_head"/>
    <property type="match status" value="1"/>
</dbReference>
<comment type="subcellular location">
    <subcellularLocation>
        <location evidence="1">Cell membrane</location>
        <topology evidence="1">Multi-pass membrane protein</topology>
    </subcellularLocation>
</comment>
<keyword evidence="4" id="KW-0328">Glycosyltransferase</keyword>
<keyword evidence="6 13" id="KW-0812">Transmembrane</keyword>
<evidence type="ECO:0000259" key="15">
    <source>
        <dbReference type="PROSITE" id="PS51456"/>
    </source>
</evidence>
<dbReference type="SMART" id="SM00242">
    <property type="entry name" value="MYSc"/>
    <property type="match status" value="1"/>
</dbReference>
<keyword evidence="5" id="KW-0808">Transferase</keyword>
<evidence type="ECO:0000256" key="4">
    <source>
        <dbReference type="ARBA" id="ARBA00022676"/>
    </source>
</evidence>
<evidence type="ECO:0000256" key="6">
    <source>
        <dbReference type="ARBA" id="ARBA00022692"/>
    </source>
</evidence>
<dbReference type="EC" id="2.4.1.16" evidence="2"/>
<dbReference type="Proteomes" id="UP000242146">
    <property type="component" value="Unassembled WGS sequence"/>
</dbReference>
<evidence type="ECO:0000313" key="18">
    <source>
        <dbReference type="Proteomes" id="UP000242146"/>
    </source>
</evidence>
<evidence type="ECO:0000256" key="13">
    <source>
        <dbReference type="SAM" id="Phobius"/>
    </source>
</evidence>
<dbReference type="InterPro" id="IPR036400">
    <property type="entry name" value="Cyt_B5-like_heme/steroid_sf"/>
</dbReference>
<keyword evidence="3" id="KW-1003">Cell membrane</keyword>
<dbReference type="InterPro" id="IPR027417">
    <property type="entry name" value="P-loop_NTPase"/>
</dbReference>
<keyword evidence="18" id="KW-1185">Reference proteome</keyword>
<dbReference type="InterPro" id="IPR036961">
    <property type="entry name" value="Kinesin_motor_dom_sf"/>
</dbReference>
<keyword evidence="7 13" id="KW-1133">Transmembrane helix</keyword>
<dbReference type="Pfam" id="PF03142">
    <property type="entry name" value="Chitin_synth_2"/>
    <property type="match status" value="1"/>
</dbReference>
<evidence type="ECO:0000256" key="8">
    <source>
        <dbReference type="ARBA" id="ARBA00023123"/>
    </source>
</evidence>
<keyword evidence="10" id="KW-0505">Motor protein</keyword>
<evidence type="ECO:0000256" key="7">
    <source>
        <dbReference type="ARBA" id="ARBA00022989"/>
    </source>
</evidence>
<dbReference type="SMART" id="SM01117">
    <property type="entry name" value="Cyt-b5"/>
    <property type="match status" value="2"/>
</dbReference>
<dbReference type="PANTHER" id="PTHR22914">
    <property type="entry name" value="CHITIN SYNTHASE"/>
    <property type="match status" value="1"/>
</dbReference>
<feature type="transmembrane region" description="Helical" evidence="13">
    <location>
        <begin position="587"/>
        <end position="606"/>
    </location>
</feature>
<evidence type="ECO:0000256" key="2">
    <source>
        <dbReference type="ARBA" id="ARBA00012543"/>
    </source>
</evidence>
<dbReference type="InterPro" id="IPR004835">
    <property type="entry name" value="Chitin_synth"/>
</dbReference>
<name>A0A1X2GJ02_9FUNG</name>
<feature type="transmembrane region" description="Helical" evidence="13">
    <location>
        <begin position="622"/>
        <end position="646"/>
    </location>
</feature>
<dbReference type="InterPro" id="IPR001609">
    <property type="entry name" value="Myosin_head_motor_dom-like"/>
</dbReference>
<keyword evidence="9 13" id="KW-0472">Membrane</keyword>